<dbReference type="Proteomes" id="UP001443914">
    <property type="component" value="Unassembled WGS sequence"/>
</dbReference>
<dbReference type="PANTHER" id="PTHR47184">
    <property type="entry name" value="PHOSPHATIDYLINOSITOL 3-AND 4-KINASE FAMILY PROTEIN-RELATED"/>
    <property type="match status" value="1"/>
</dbReference>
<dbReference type="InterPro" id="IPR022075">
    <property type="entry name" value="Symplekin_C"/>
</dbReference>
<name>A0AAW1MW66_SAPOF</name>
<evidence type="ECO:0008006" key="6">
    <source>
        <dbReference type="Google" id="ProtNLM"/>
    </source>
</evidence>
<comment type="caution">
    <text evidence="4">The sequence shown here is derived from an EMBL/GenBank/DDBJ whole genome shotgun (WGS) entry which is preliminary data.</text>
</comment>
<dbReference type="Pfam" id="PF12295">
    <property type="entry name" value="Symplekin_C"/>
    <property type="match status" value="1"/>
</dbReference>
<protein>
    <recommendedName>
        <fullName evidence="6">Symplekin</fullName>
    </recommendedName>
</protein>
<feature type="compositionally biased region" description="Basic and acidic residues" evidence="1">
    <location>
        <begin position="530"/>
        <end position="545"/>
    </location>
</feature>
<feature type="domain" description="Symplekin/Pta1 N-terminal" evidence="2">
    <location>
        <begin position="100"/>
        <end position="315"/>
    </location>
</feature>
<feature type="region of interest" description="Disordered" evidence="1">
    <location>
        <begin position="507"/>
        <end position="547"/>
    </location>
</feature>
<gene>
    <name evidence="4" type="ORF">RND81_02G068400</name>
</gene>
<keyword evidence="5" id="KW-1185">Reference proteome</keyword>
<evidence type="ECO:0000256" key="1">
    <source>
        <dbReference type="SAM" id="MobiDB-lite"/>
    </source>
</evidence>
<accession>A0AAW1MW66</accession>
<dbReference type="PANTHER" id="PTHR47184:SF3">
    <property type="entry name" value="PHOSPHATIDYLINOSITOL 3-AND 4-KINASE FAMILY PROTEIN-RELATED"/>
    <property type="match status" value="1"/>
</dbReference>
<evidence type="ECO:0000313" key="4">
    <source>
        <dbReference type="EMBL" id="KAK9748582.1"/>
    </source>
</evidence>
<feature type="domain" description="Symplekin C-terminal" evidence="3">
    <location>
        <begin position="1077"/>
        <end position="1255"/>
    </location>
</feature>
<dbReference type="Gene3D" id="1.25.10.10">
    <property type="entry name" value="Leucine-rich Repeat Variant"/>
    <property type="match status" value="1"/>
</dbReference>
<evidence type="ECO:0000259" key="3">
    <source>
        <dbReference type="Pfam" id="PF12295"/>
    </source>
</evidence>
<sequence>MEAKLRDQVLTLLTAANNHGDLSAKLSSLRQVKDLLSSSSPIISSFVSQLYPSFFLLISSPHPLLRQLLLQLIEEVVLRVMEQSSPLIPVLLALVKDAHPDVSNQAIVTGTKFFSALLPELARQFHRHGKVERCIEEMWMQMIEFKDVVVSLVFEPVSVGTRLLALKFLECFVMQFTPDTADSDRQTAGGLERRFNISWLASGHPVLDVAKLMSEANRLFASLLGMLHSSNSIPGPVAIAVVNCLAAVARKRPDLYGSVLSPLLDFQSNSETTRNGHAASLQYSVRTALLGFLKCTHPVISESRDKLVRHLRLMNAGDAVDQVLRQVDKIMKNNERSLREARIIKEDLSSTQTLVSQDPMKRKLMSLDNGVPNVGPDVKRMCYNSNGKEADFKMTELGDDIPAHGSSELPLSNDVDPIEQMIVVIAALLAQGEKAADSVDLLITRIHSDLLADIVISNMKHLPKTPPLAKQESSSLIGQSTSATNIVRGTAPDLSVSTSAITSQRPIPTTSVIGSSHSDLSSFSNLSADSRQDPRRDPRRLDPRRIVAPVEAPLPSSVEEITNTQSKLGPLSVNNIPATAAVLGVEHDAAQELETHTDENSKTSSVSYFEKEMPKEDSMDVARERLPGTTINLPVDHADESCTSQMTSDIVLKDTTVTTLVPEFDHYSPPISNASPSEETWVDLPQVPSYVDLSQEQKQIVSKLAVERIFKSFKELKNKEICKTRMTILAKMVPWMEADEIVTTMVQEDIVPDYRHQKGHELVMHVLYYLHGLTTMESNDHPPGAAVLYEKFLLGMAKSLLDKLPASDKSFSRLLSEAPSLTDSVMRLLENLCCPDGPDAGGKDTRDDRITQGLGAVWSLILGRPQNRQACLTLALKCTVHPEDDTRAKAIRLVANKLYPLDFVSETIEQYATNTLLSAVNAYAFPSGSTDLNREVGVVEDTSVSSSQHFVTGAAAENLVNGVHPVFQSCVGLSVGEAQRMISLYFALCTKKPGLLHLVFDVYARSGRSVKQAFHRHIPILLRTLGSSYSQLLQIISNPPPGSENLLMLVLDILAEQNIPSPDLINSVKHLYETKKDATLLIPILTSLSRNEVLPVFPRLVNLPLDKFQEALAKILQGSAHSGPALTPAEVLVAIHEIVPEKEGIALKKITDACSACFEQRTVFTQNVLRKALNQMVDRTPLPLLFMRTVIQAIGAFPTLVDFVMEVLSKLVSRQIWKMPKLWVGFLKCVSQTQPHSFHVLLQLPAPQLESALNKYANLRGPLAAFSCQPSIKSSLPRTTLAVLGLVQDPQPINA</sequence>
<evidence type="ECO:0000259" key="2">
    <source>
        <dbReference type="Pfam" id="PF11935"/>
    </source>
</evidence>
<proteinExistence type="predicted"/>
<dbReference type="InterPro" id="IPR016024">
    <property type="entry name" value="ARM-type_fold"/>
</dbReference>
<dbReference type="InterPro" id="IPR032460">
    <property type="entry name" value="Symplekin/Pta1_N"/>
</dbReference>
<dbReference type="Pfam" id="PF11935">
    <property type="entry name" value="SYMPK_PTA1_N"/>
    <property type="match status" value="1"/>
</dbReference>
<dbReference type="SUPFAM" id="SSF48371">
    <property type="entry name" value="ARM repeat"/>
    <property type="match status" value="1"/>
</dbReference>
<reference evidence="4" key="1">
    <citation type="submission" date="2024-03" db="EMBL/GenBank/DDBJ databases">
        <title>WGS assembly of Saponaria officinalis var. Norfolk2.</title>
        <authorList>
            <person name="Jenkins J."/>
            <person name="Shu S."/>
            <person name="Grimwood J."/>
            <person name="Barry K."/>
            <person name="Goodstein D."/>
            <person name="Schmutz J."/>
            <person name="Leebens-Mack J."/>
            <person name="Osbourn A."/>
        </authorList>
    </citation>
    <scope>NUCLEOTIDE SEQUENCE [LARGE SCALE GENOMIC DNA]</scope>
    <source>
        <strain evidence="4">JIC</strain>
    </source>
</reference>
<dbReference type="EMBL" id="JBDFQZ010000002">
    <property type="protein sequence ID" value="KAK9748582.1"/>
    <property type="molecule type" value="Genomic_DNA"/>
</dbReference>
<dbReference type="InterPro" id="IPR011989">
    <property type="entry name" value="ARM-like"/>
</dbReference>
<evidence type="ECO:0000313" key="5">
    <source>
        <dbReference type="Proteomes" id="UP001443914"/>
    </source>
</evidence>
<organism evidence="4 5">
    <name type="scientific">Saponaria officinalis</name>
    <name type="common">Common soapwort</name>
    <name type="synonym">Lychnis saponaria</name>
    <dbReference type="NCBI Taxonomy" id="3572"/>
    <lineage>
        <taxon>Eukaryota</taxon>
        <taxon>Viridiplantae</taxon>
        <taxon>Streptophyta</taxon>
        <taxon>Embryophyta</taxon>
        <taxon>Tracheophyta</taxon>
        <taxon>Spermatophyta</taxon>
        <taxon>Magnoliopsida</taxon>
        <taxon>eudicotyledons</taxon>
        <taxon>Gunneridae</taxon>
        <taxon>Pentapetalae</taxon>
        <taxon>Caryophyllales</taxon>
        <taxon>Caryophyllaceae</taxon>
        <taxon>Caryophylleae</taxon>
        <taxon>Saponaria</taxon>
    </lineage>
</organism>
<feature type="compositionally biased region" description="Low complexity" evidence="1">
    <location>
        <begin position="515"/>
        <end position="529"/>
    </location>
</feature>